<protein>
    <submittedName>
        <fullName evidence="1">Uncharacterized protein</fullName>
    </submittedName>
</protein>
<reference evidence="1 2" key="1">
    <citation type="journal article" date="2012" name="Eukaryot. Cell">
        <title>Genome sequence of the fungus Glarea lozoyensis: the first genome sequence of a species from the Helotiaceae family.</title>
        <authorList>
            <person name="Youssar L."/>
            <person name="Gruening B.A."/>
            <person name="Erxleben A."/>
            <person name="Guenther S."/>
            <person name="Huettel W."/>
        </authorList>
    </citation>
    <scope>NUCLEOTIDE SEQUENCE [LARGE SCALE GENOMIC DNA]</scope>
    <source>
        <strain evidence="2">ATCC 74030 / MF5533</strain>
    </source>
</reference>
<gene>
    <name evidence="1" type="ORF">M7I_3818</name>
</gene>
<dbReference type="Proteomes" id="UP000005446">
    <property type="component" value="Unassembled WGS sequence"/>
</dbReference>
<dbReference type="AlphaFoldDB" id="H0EMI1"/>
<proteinExistence type="predicted"/>
<accession>H0EMI1</accession>
<organism evidence="1 2">
    <name type="scientific">Glarea lozoyensis (strain ATCC 74030 / MF5533)</name>
    <dbReference type="NCBI Taxonomy" id="1104152"/>
    <lineage>
        <taxon>Eukaryota</taxon>
        <taxon>Fungi</taxon>
        <taxon>Dikarya</taxon>
        <taxon>Ascomycota</taxon>
        <taxon>Pezizomycotina</taxon>
        <taxon>Leotiomycetes</taxon>
        <taxon>Helotiales</taxon>
        <taxon>Helotiaceae</taxon>
        <taxon>Glarea</taxon>
    </lineage>
</organism>
<dbReference type="EMBL" id="AGUE01000089">
    <property type="protein sequence ID" value="EHL00321.1"/>
    <property type="molecule type" value="Genomic_DNA"/>
</dbReference>
<dbReference type="HOGENOM" id="CLU_2306439_0_0_1"/>
<comment type="caution">
    <text evidence="1">The sequence shown here is derived from an EMBL/GenBank/DDBJ whole genome shotgun (WGS) entry which is preliminary data.</text>
</comment>
<dbReference type="InParanoid" id="H0EMI1"/>
<sequence length="100" mass="11098">MDAEAEEAVLDGLDVGECERGEGFKGCVEEGLEGLTKECVDTRGEASEDVRLDIGEKGVNESNLDFGKGIRKSFKFQGWRRMRVGQGVWGVFEKSWIPQL</sequence>
<evidence type="ECO:0000313" key="1">
    <source>
        <dbReference type="EMBL" id="EHL00321.1"/>
    </source>
</evidence>
<keyword evidence="2" id="KW-1185">Reference proteome</keyword>
<name>H0EMI1_GLAL7</name>
<evidence type="ECO:0000313" key="2">
    <source>
        <dbReference type="Proteomes" id="UP000005446"/>
    </source>
</evidence>